<evidence type="ECO:0000313" key="6">
    <source>
        <dbReference type="Proteomes" id="UP000008370"/>
    </source>
</evidence>
<dbReference type="EMBL" id="JH930472">
    <property type="protein sequence ID" value="EKM55132.1"/>
    <property type="molecule type" value="Genomic_DNA"/>
</dbReference>
<dbReference type="Gene3D" id="3.20.20.100">
    <property type="entry name" value="NADP-dependent oxidoreductase domain"/>
    <property type="match status" value="1"/>
</dbReference>
<evidence type="ECO:0000256" key="1">
    <source>
        <dbReference type="PIRSR" id="PIRSR000097-1"/>
    </source>
</evidence>
<dbReference type="Pfam" id="PF00248">
    <property type="entry name" value="Aldo_ket_red"/>
    <property type="match status" value="1"/>
</dbReference>
<organism evidence="5 6">
    <name type="scientific">Phanerochaete carnosa (strain HHB-10118-sp)</name>
    <name type="common">White-rot fungus</name>
    <name type="synonym">Peniophora carnosa</name>
    <dbReference type="NCBI Taxonomy" id="650164"/>
    <lineage>
        <taxon>Eukaryota</taxon>
        <taxon>Fungi</taxon>
        <taxon>Dikarya</taxon>
        <taxon>Basidiomycota</taxon>
        <taxon>Agaricomycotina</taxon>
        <taxon>Agaricomycetes</taxon>
        <taxon>Polyporales</taxon>
        <taxon>Phanerochaetaceae</taxon>
        <taxon>Phanerochaete</taxon>
    </lineage>
</organism>
<proteinExistence type="predicted"/>
<feature type="site" description="Lowers pKa of active site Tyr" evidence="3">
    <location>
        <position position="76"/>
    </location>
</feature>
<dbReference type="InParanoid" id="K5WXB6"/>
<name>K5WXB6_PHACS</name>
<dbReference type="CDD" id="cd19120">
    <property type="entry name" value="AKR_AKR3C2-3"/>
    <property type="match status" value="1"/>
</dbReference>
<dbReference type="InterPro" id="IPR020471">
    <property type="entry name" value="AKR"/>
</dbReference>
<dbReference type="PROSITE" id="PS00062">
    <property type="entry name" value="ALDOKETO_REDUCTASE_2"/>
    <property type="match status" value="1"/>
</dbReference>
<dbReference type="InterPro" id="IPR044494">
    <property type="entry name" value="AKR3C2/3"/>
</dbReference>
<dbReference type="PIRSF" id="PIRSF000097">
    <property type="entry name" value="AKR"/>
    <property type="match status" value="1"/>
</dbReference>
<dbReference type="RefSeq" id="XP_007395475.1">
    <property type="nucleotide sequence ID" value="XM_007395413.1"/>
</dbReference>
<evidence type="ECO:0000259" key="4">
    <source>
        <dbReference type="Pfam" id="PF00248"/>
    </source>
</evidence>
<evidence type="ECO:0000256" key="2">
    <source>
        <dbReference type="PIRSR" id="PIRSR000097-2"/>
    </source>
</evidence>
<dbReference type="InterPro" id="IPR023210">
    <property type="entry name" value="NADP_OxRdtase_dom"/>
</dbReference>
<dbReference type="AlphaFoldDB" id="K5WXB6"/>
<dbReference type="GO" id="GO:0016652">
    <property type="term" value="F:oxidoreductase activity, acting on NAD(P)H as acceptor"/>
    <property type="evidence" value="ECO:0007669"/>
    <property type="project" value="InterPro"/>
</dbReference>
<dbReference type="InterPro" id="IPR018170">
    <property type="entry name" value="Aldo/ket_reductase_CS"/>
</dbReference>
<evidence type="ECO:0000313" key="5">
    <source>
        <dbReference type="EMBL" id="EKM55132.1"/>
    </source>
</evidence>
<dbReference type="KEGG" id="pco:PHACADRAFT_94464"/>
<dbReference type="PRINTS" id="PR00069">
    <property type="entry name" value="ALDKETRDTASE"/>
</dbReference>
<dbReference type="PANTHER" id="PTHR11732">
    <property type="entry name" value="ALDO/KETO REDUCTASE"/>
    <property type="match status" value="1"/>
</dbReference>
<dbReference type="SUPFAM" id="SSF51430">
    <property type="entry name" value="NAD(P)-linked oxidoreductase"/>
    <property type="match status" value="1"/>
</dbReference>
<dbReference type="OrthoDB" id="416253at2759"/>
<gene>
    <name evidence="5" type="ORF">PHACADRAFT_94464</name>
</gene>
<reference evidence="5 6" key="1">
    <citation type="journal article" date="2012" name="BMC Genomics">
        <title>Comparative genomics of the white-rot fungi, Phanerochaete carnosa and P. chrysosporium, to elucidate the genetic basis of the distinct wood types they colonize.</title>
        <authorList>
            <person name="Suzuki H."/>
            <person name="MacDonald J."/>
            <person name="Syed K."/>
            <person name="Salamov A."/>
            <person name="Hori C."/>
            <person name="Aerts A."/>
            <person name="Henrissat B."/>
            <person name="Wiebenga A."/>
            <person name="vanKuyk P.A."/>
            <person name="Barry K."/>
            <person name="Lindquist E."/>
            <person name="LaButti K."/>
            <person name="Lapidus A."/>
            <person name="Lucas S."/>
            <person name="Coutinho P."/>
            <person name="Gong Y."/>
            <person name="Samejima M."/>
            <person name="Mahadevan R."/>
            <person name="Abou-Zaid M."/>
            <person name="de Vries R.P."/>
            <person name="Igarashi K."/>
            <person name="Yadav J.S."/>
            <person name="Grigoriev I.V."/>
            <person name="Master E.R."/>
        </authorList>
    </citation>
    <scope>NUCLEOTIDE SEQUENCE [LARGE SCALE GENOMIC DNA]</scope>
    <source>
        <strain evidence="5 6">HHB-10118-sp</strain>
    </source>
</reference>
<dbReference type="HOGENOM" id="CLU_023205_0_3_1"/>
<protein>
    <recommendedName>
        <fullName evidence="4">NADP-dependent oxidoreductase domain-containing protein</fullName>
    </recommendedName>
</protein>
<feature type="binding site" evidence="2">
    <location>
        <position position="108"/>
    </location>
    <ligand>
        <name>substrate</name>
    </ligand>
</feature>
<dbReference type="Proteomes" id="UP000008370">
    <property type="component" value="Unassembled WGS sequence"/>
</dbReference>
<dbReference type="PROSITE" id="PS00798">
    <property type="entry name" value="ALDOKETO_REDUCTASE_1"/>
    <property type="match status" value="1"/>
</dbReference>
<sequence length="302" mass="33016">MSTPAISLNDGTSIPWLAFGSGTAFFGKDASKPVTDAIRAGFRHIDAAQMYKNEEYVGAGIAAAGVPRAELYITTKLNKVPEGQTVRDLLVDSLRKLRTDYVDLFLIHMPTLHEDLKATWREMEGVQREGLARSIGVSNFSLRYLREVLEVATITPAVNQIEYHPYVSRAGASLIATHKEHNITTSSFGGLTPLIRATGGPLDAVLTKIAARVAQGSGKAVTEGQVLQLWLRKKGIVCVTTTSKLERLQEYLAVRALPDISDEEVAEIDEVGSTQHHRAFVSFPIALCRVHTDYTVTCRPNG</sequence>
<dbReference type="GeneID" id="18920859"/>
<feature type="active site" description="Proton donor" evidence="1">
    <location>
        <position position="51"/>
    </location>
</feature>
<dbReference type="FunCoup" id="K5WXB6">
    <property type="interactions" value="198"/>
</dbReference>
<dbReference type="InterPro" id="IPR036812">
    <property type="entry name" value="NAD(P)_OxRdtase_dom_sf"/>
</dbReference>
<accession>K5WXB6</accession>
<feature type="domain" description="NADP-dependent oxidoreductase" evidence="4">
    <location>
        <begin position="28"/>
        <end position="271"/>
    </location>
</feature>
<evidence type="ECO:0000256" key="3">
    <source>
        <dbReference type="PIRSR" id="PIRSR000097-3"/>
    </source>
</evidence>
<keyword evidence="6" id="KW-1185">Reference proteome</keyword>